<dbReference type="EMBL" id="JAUHHV010000006">
    <property type="protein sequence ID" value="KAK1420461.1"/>
    <property type="molecule type" value="Genomic_DNA"/>
</dbReference>
<protein>
    <recommendedName>
        <fullName evidence="11">GATA-type domain-containing protein</fullName>
    </recommendedName>
</protein>
<dbReference type="SMART" id="SM00401">
    <property type="entry name" value="ZnF_GATA"/>
    <property type="match status" value="1"/>
</dbReference>
<evidence type="ECO:0000256" key="8">
    <source>
        <dbReference type="ARBA" id="ARBA00037539"/>
    </source>
</evidence>
<evidence type="ECO:0000256" key="3">
    <source>
        <dbReference type="ARBA" id="ARBA00022833"/>
    </source>
</evidence>
<feature type="region of interest" description="Disordered" evidence="10">
    <location>
        <begin position="61"/>
        <end position="81"/>
    </location>
</feature>
<dbReference type="SUPFAM" id="SSF57716">
    <property type="entry name" value="Glucocorticoid receptor-like (DNA-binding domain)"/>
    <property type="match status" value="1"/>
</dbReference>
<evidence type="ECO:0000256" key="6">
    <source>
        <dbReference type="ARBA" id="ARBA00023163"/>
    </source>
</evidence>
<dbReference type="Gene3D" id="3.30.50.10">
    <property type="entry name" value="Erythroid Transcription Factor GATA-1, subunit A"/>
    <property type="match status" value="1"/>
</dbReference>
<organism evidence="12 13">
    <name type="scientific">Tagetes erecta</name>
    <name type="common">African marigold</name>
    <dbReference type="NCBI Taxonomy" id="13708"/>
    <lineage>
        <taxon>Eukaryota</taxon>
        <taxon>Viridiplantae</taxon>
        <taxon>Streptophyta</taxon>
        <taxon>Embryophyta</taxon>
        <taxon>Tracheophyta</taxon>
        <taxon>Spermatophyta</taxon>
        <taxon>Magnoliopsida</taxon>
        <taxon>eudicotyledons</taxon>
        <taxon>Gunneridae</taxon>
        <taxon>Pentapetalae</taxon>
        <taxon>asterids</taxon>
        <taxon>campanulids</taxon>
        <taxon>Asterales</taxon>
        <taxon>Asteraceae</taxon>
        <taxon>Asteroideae</taxon>
        <taxon>Heliantheae alliance</taxon>
        <taxon>Tageteae</taxon>
        <taxon>Tagetes</taxon>
    </lineage>
</organism>
<evidence type="ECO:0000256" key="5">
    <source>
        <dbReference type="ARBA" id="ARBA00023125"/>
    </source>
</evidence>
<proteinExistence type="inferred from homology"/>
<keyword evidence="4" id="KW-0805">Transcription regulation</keyword>
<dbReference type="Pfam" id="PF00320">
    <property type="entry name" value="GATA"/>
    <property type="match status" value="1"/>
</dbReference>
<evidence type="ECO:0000259" key="11">
    <source>
        <dbReference type="PROSITE" id="PS50114"/>
    </source>
</evidence>
<evidence type="ECO:0000256" key="9">
    <source>
        <dbReference type="PROSITE-ProRule" id="PRU00094"/>
    </source>
</evidence>
<keyword evidence="5" id="KW-0238">DNA-binding</keyword>
<keyword evidence="3" id="KW-0862">Zinc</keyword>
<name>A0AAD8KG76_TARER</name>
<evidence type="ECO:0000313" key="12">
    <source>
        <dbReference type="EMBL" id="KAK1420461.1"/>
    </source>
</evidence>
<evidence type="ECO:0000313" key="13">
    <source>
        <dbReference type="Proteomes" id="UP001229421"/>
    </source>
</evidence>
<dbReference type="PANTHER" id="PTHR47172:SF30">
    <property type="entry name" value="GATA TRANSCRIPTION FACTOR 16-LIKE"/>
    <property type="match status" value="1"/>
</dbReference>
<dbReference type="InterPro" id="IPR013088">
    <property type="entry name" value="Znf_NHR/GATA"/>
</dbReference>
<dbReference type="AlphaFoldDB" id="A0AAD8KG76"/>
<dbReference type="GO" id="GO:0008270">
    <property type="term" value="F:zinc ion binding"/>
    <property type="evidence" value="ECO:0007669"/>
    <property type="project" value="UniProtKB-KW"/>
</dbReference>
<dbReference type="GO" id="GO:0006355">
    <property type="term" value="P:regulation of DNA-templated transcription"/>
    <property type="evidence" value="ECO:0007669"/>
    <property type="project" value="InterPro"/>
</dbReference>
<evidence type="ECO:0000256" key="4">
    <source>
        <dbReference type="ARBA" id="ARBA00023015"/>
    </source>
</evidence>
<comment type="similarity">
    <text evidence="7">Belongs to the type IV zinc-finger family. Class B subfamily.</text>
</comment>
<accession>A0AAD8KG76</accession>
<keyword evidence="2 9" id="KW-0863">Zinc-finger</keyword>
<dbReference type="PANTHER" id="PTHR47172">
    <property type="entry name" value="OS01G0976800 PROTEIN"/>
    <property type="match status" value="1"/>
</dbReference>
<gene>
    <name evidence="12" type="ORF">QVD17_22077</name>
</gene>
<dbReference type="Proteomes" id="UP001229421">
    <property type="component" value="Unassembled WGS sequence"/>
</dbReference>
<dbReference type="PROSITE" id="PS50114">
    <property type="entry name" value="GATA_ZN_FINGER_2"/>
    <property type="match status" value="1"/>
</dbReference>
<evidence type="ECO:0000256" key="7">
    <source>
        <dbReference type="ARBA" id="ARBA00024019"/>
    </source>
</evidence>
<keyword evidence="1" id="KW-0479">Metal-binding</keyword>
<reference evidence="12" key="1">
    <citation type="journal article" date="2023" name="bioRxiv">
        <title>Improved chromosome-level genome assembly for marigold (Tagetes erecta).</title>
        <authorList>
            <person name="Jiang F."/>
            <person name="Yuan L."/>
            <person name="Wang S."/>
            <person name="Wang H."/>
            <person name="Xu D."/>
            <person name="Wang A."/>
            <person name="Fan W."/>
        </authorList>
    </citation>
    <scope>NUCLEOTIDE SEQUENCE</scope>
    <source>
        <strain evidence="12">WSJ</strain>
        <tissue evidence="12">Leaf</tissue>
    </source>
</reference>
<evidence type="ECO:0000256" key="2">
    <source>
        <dbReference type="ARBA" id="ARBA00022771"/>
    </source>
</evidence>
<feature type="domain" description="GATA-type" evidence="11">
    <location>
        <begin position="22"/>
        <end position="57"/>
    </location>
</feature>
<dbReference type="InterPro" id="IPR000679">
    <property type="entry name" value="Znf_GATA"/>
</dbReference>
<keyword evidence="6" id="KW-0804">Transcription</keyword>
<sequence>MDLNSKRSVDEQLEEANDCSSSSLAKCCTGCQTTTTPLWRGGPAGPKSLCNACGIKYNKKRRSQTNGFDNNRRKTSKNAKQNRDLLQVSLMVINQKQQRKRSLYERGKSWWNKLREEEQAAILLMAISCGGSLCS</sequence>
<evidence type="ECO:0000256" key="10">
    <source>
        <dbReference type="SAM" id="MobiDB-lite"/>
    </source>
</evidence>
<comment type="function">
    <text evidence="8">Transcriptional regulator that specifically binds 5'-GATA-3' or 5'-GAT-3' motifs within gene promoters.</text>
</comment>
<keyword evidence="13" id="KW-1185">Reference proteome</keyword>
<comment type="caution">
    <text evidence="12">The sequence shown here is derived from an EMBL/GenBank/DDBJ whole genome shotgun (WGS) entry which is preliminary data.</text>
</comment>
<dbReference type="GO" id="GO:0043565">
    <property type="term" value="F:sequence-specific DNA binding"/>
    <property type="evidence" value="ECO:0007669"/>
    <property type="project" value="InterPro"/>
</dbReference>
<evidence type="ECO:0000256" key="1">
    <source>
        <dbReference type="ARBA" id="ARBA00022723"/>
    </source>
</evidence>